<dbReference type="PANTHER" id="PTHR30126:SF94">
    <property type="entry name" value="LYSR FAMILY TRANSCRIPTIONAL REGULATOR"/>
    <property type="match status" value="1"/>
</dbReference>
<dbReference type="Gene3D" id="3.40.190.290">
    <property type="match status" value="1"/>
</dbReference>
<dbReference type="PROSITE" id="PS50931">
    <property type="entry name" value="HTH_LYSR"/>
    <property type="match status" value="1"/>
</dbReference>
<sequence>MRKSASVPVRYSQLKAFHNVALTGGFSRAADALRLTQPAISEQVRRLEQDHDVLLFHRERKRVRLTEAGERLFHLTRQFFEVEQQIEEFMSESGAAMDGTLRIIADSAHHVTDLLGRFRARYPDVTISLRSGNTAEVVEQLRSYEAEIGVVGGLPPGRDMEVIALASTEITAFAARDLLPQQASLTLNDLTQHPLIFREAGSKTRQKLEEQAAARNVRLTPVITAEGREAVREVVASGAGIGFVSQAEYVEDARLRQIPLCDVHAEMSEAIVHLAQRRDVRVIRAFMDVAREVHGPQER</sequence>
<dbReference type="Gene3D" id="1.10.10.10">
    <property type="entry name" value="Winged helix-like DNA-binding domain superfamily/Winged helix DNA-binding domain"/>
    <property type="match status" value="1"/>
</dbReference>
<evidence type="ECO:0000256" key="2">
    <source>
        <dbReference type="ARBA" id="ARBA00023015"/>
    </source>
</evidence>
<protein>
    <submittedName>
        <fullName evidence="6">LysR substrate-binding domain-containing protein</fullName>
    </submittedName>
</protein>
<proteinExistence type="inferred from homology"/>
<evidence type="ECO:0000313" key="6">
    <source>
        <dbReference type="EMBL" id="MCL6285215.1"/>
    </source>
</evidence>
<evidence type="ECO:0000313" key="7">
    <source>
        <dbReference type="Proteomes" id="UP001203880"/>
    </source>
</evidence>
<comment type="similarity">
    <text evidence="1">Belongs to the LysR transcriptional regulatory family.</text>
</comment>
<feature type="domain" description="HTH lysR-type" evidence="5">
    <location>
        <begin position="9"/>
        <end position="66"/>
    </location>
</feature>
<organism evidence="6 7">
    <name type="scientific">Ruegeria spongiae</name>
    <dbReference type="NCBI Taxonomy" id="2942209"/>
    <lineage>
        <taxon>Bacteria</taxon>
        <taxon>Pseudomonadati</taxon>
        <taxon>Pseudomonadota</taxon>
        <taxon>Alphaproteobacteria</taxon>
        <taxon>Rhodobacterales</taxon>
        <taxon>Roseobacteraceae</taxon>
        <taxon>Ruegeria</taxon>
    </lineage>
</organism>
<reference evidence="6" key="1">
    <citation type="submission" date="2022-05" db="EMBL/GenBank/DDBJ databases">
        <authorList>
            <person name="Park J.-S."/>
        </authorList>
    </citation>
    <scope>NUCLEOTIDE SEQUENCE</scope>
    <source>
        <strain evidence="6">2012CJ41-6</strain>
    </source>
</reference>
<evidence type="ECO:0000256" key="3">
    <source>
        <dbReference type="ARBA" id="ARBA00023125"/>
    </source>
</evidence>
<dbReference type="RefSeq" id="WP_249711790.1">
    <property type="nucleotide sequence ID" value="NZ_JAMFMB010000024.1"/>
</dbReference>
<keyword evidence="2" id="KW-0805">Transcription regulation</keyword>
<dbReference type="Pfam" id="PF03466">
    <property type="entry name" value="LysR_substrate"/>
    <property type="match status" value="1"/>
</dbReference>
<keyword evidence="4" id="KW-0804">Transcription</keyword>
<dbReference type="Pfam" id="PF00126">
    <property type="entry name" value="HTH_1"/>
    <property type="match status" value="1"/>
</dbReference>
<accession>A0ABT0Q5V9</accession>
<name>A0ABT0Q5V9_9RHOB</name>
<dbReference type="InterPro" id="IPR036388">
    <property type="entry name" value="WH-like_DNA-bd_sf"/>
</dbReference>
<keyword evidence="7" id="KW-1185">Reference proteome</keyword>
<dbReference type="InterPro" id="IPR005119">
    <property type="entry name" value="LysR_subst-bd"/>
</dbReference>
<evidence type="ECO:0000256" key="4">
    <source>
        <dbReference type="ARBA" id="ARBA00023163"/>
    </source>
</evidence>
<dbReference type="SUPFAM" id="SSF46785">
    <property type="entry name" value="Winged helix' DNA-binding domain"/>
    <property type="match status" value="1"/>
</dbReference>
<dbReference type="PRINTS" id="PR00039">
    <property type="entry name" value="HTHLYSR"/>
</dbReference>
<comment type="caution">
    <text evidence="6">The sequence shown here is derived from an EMBL/GenBank/DDBJ whole genome shotgun (WGS) entry which is preliminary data.</text>
</comment>
<dbReference type="PANTHER" id="PTHR30126">
    <property type="entry name" value="HTH-TYPE TRANSCRIPTIONAL REGULATOR"/>
    <property type="match status" value="1"/>
</dbReference>
<keyword evidence="3" id="KW-0238">DNA-binding</keyword>
<dbReference type="InterPro" id="IPR036390">
    <property type="entry name" value="WH_DNA-bd_sf"/>
</dbReference>
<dbReference type="Proteomes" id="UP001203880">
    <property type="component" value="Unassembled WGS sequence"/>
</dbReference>
<gene>
    <name evidence="6" type="ORF">M3P21_16930</name>
</gene>
<dbReference type="InterPro" id="IPR000847">
    <property type="entry name" value="LysR_HTH_N"/>
</dbReference>
<evidence type="ECO:0000256" key="1">
    <source>
        <dbReference type="ARBA" id="ARBA00009437"/>
    </source>
</evidence>
<dbReference type="EMBL" id="JAMFMB010000024">
    <property type="protein sequence ID" value="MCL6285215.1"/>
    <property type="molecule type" value="Genomic_DNA"/>
</dbReference>
<evidence type="ECO:0000259" key="5">
    <source>
        <dbReference type="PROSITE" id="PS50931"/>
    </source>
</evidence>
<dbReference type="SUPFAM" id="SSF53850">
    <property type="entry name" value="Periplasmic binding protein-like II"/>
    <property type="match status" value="1"/>
</dbReference>